<dbReference type="AlphaFoldDB" id="C1F1G1"/>
<evidence type="ECO:0000313" key="2">
    <source>
        <dbReference type="EMBL" id="ACO32582.1"/>
    </source>
</evidence>
<accession>C1F1G1</accession>
<dbReference type="InterPro" id="IPR010699">
    <property type="entry name" value="DUF1275"/>
</dbReference>
<dbReference type="RefSeq" id="WP_015897550.1">
    <property type="nucleotide sequence ID" value="NC_012483.1"/>
</dbReference>
<keyword evidence="1" id="KW-0472">Membrane</keyword>
<name>C1F1G1_ACIC5</name>
<dbReference type="EMBL" id="CP001472">
    <property type="protein sequence ID" value="ACO32582.1"/>
    <property type="molecule type" value="Genomic_DNA"/>
</dbReference>
<gene>
    <name evidence="2" type="ordered locus">ACP_2468</name>
</gene>
<dbReference type="HOGENOM" id="CLU_1163877_0_0_0"/>
<dbReference type="KEGG" id="aca:ACP_2468"/>
<reference evidence="2 3" key="1">
    <citation type="journal article" date="2009" name="Appl. Environ. Microbiol.">
        <title>Three genomes from the phylum Acidobacteria provide insight into the lifestyles of these microorganisms in soils.</title>
        <authorList>
            <person name="Ward N.L."/>
            <person name="Challacombe J.F."/>
            <person name="Janssen P.H."/>
            <person name="Henrissat B."/>
            <person name="Coutinho P.M."/>
            <person name="Wu M."/>
            <person name="Xie G."/>
            <person name="Haft D.H."/>
            <person name="Sait M."/>
            <person name="Badger J."/>
            <person name="Barabote R.D."/>
            <person name="Bradley B."/>
            <person name="Brettin T.S."/>
            <person name="Brinkac L.M."/>
            <person name="Bruce D."/>
            <person name="Creasy T."/>
            <person name="Daugherty S.C."/>
            <person name="Davidsen T.M."/>
            <person name="DeBoy R.T."/>
            <person name="Detter J.C."/>
            <person name="Dodson R.J."/>
            <person name="Durkin A.S."/>
            <person name="Ganapathy A."/>
            <person name="Gwinn-Giglio M."/>
            <person name="Han C.S."/>
            <person name="Khouri H."/>
            <person name="Kiss H."/>
            <person name="Kothari S.P."/>
            <person name="Madupu R."/>
            <person name="Nelson K.E."/>
            <person name="Nelson W.C."/>
            <person name="Paulsen I."/>
            <person name="Penn K."/>
            <person name="Ren Q."/>
            <person name="Rosovitz M.J."/>
            <person name="Selengut J.D."/>
            <person name="Shrivastava S."/>
            <person name="Sullivan S.A."/>
            <person name="Tapia R."/>
            <person name="Thompson L.S."/>
            <person name="Watkins K.L."/>
            <person name="Yang Q."/>
            <person name="Yu C."/>
            <person name="Zafar N."/>
            <person name="Zhou L."/>
            <person name="Kuske C.R."/>
        </authorList>
    </citation>
    <scope>NUCLEOTIDE SEQUENCE [LARGE SCALE GENOMIC DNA]</scope>
    <source>
        <strain evidence="3">ATCC 51196 / DSM 11244 / BCRC 80197 / JCM 7670 / NBRC 15755 / NCIMB 13165 / 161</strain>
    </source>
</reference>
<evidence type="ECO:0008006" key="4">
    <source>
        <dbReference type="Google" id="ProtNLM"/>
    </source>
</evidence>
<keyword evidence="1" id="KW-1133">Transmembrane helix</keyword>
<dbReference type="eggNOG" id="COG3619">
    <property type="taxonomic scope" value="Bacteria"/>
</dbReference>
<organism evidence="2 3">
    <name type="scientific">Acidobacterium capsulatum (strain ATCC 51196 / DSM 11244 / BCRC 80197 / JCM 7670 / NBRC 15755 / NCIMB 13165 / 161)</name>
    <dbReference type="NCBI Taxonomy" id="240015"/>
    <lineage>
        <taxon>Bacteria</taxon>
        <taxon>Pseudomonadati</taxon>
        <taxon>Acidobacteriota</taxon>
        <taxon>Terriglobia</taxon>
        <taxon>Terriglobales</taxon>
        <taxon>Acidobacteriaceae</taxon>
        <taxon>Acidobacterium</taxon>
    </lineage>
</organism>
<dbReference type="PANTHER" id="PTHR37314:SF4">
    <property type="entry name" value="UPF0700 TRANSMEMBRANE PROTEIN YOAK"/>
    <property type="match status" value="1"/>
</dbReference>
<dbReference type="InParanoid" id="C1F1G1"/>
<dbReference type="Proteomes" id="UP000002207">
    <property type="component" value="Chromosome"/>
</dbReference>
<proteinExistence type="predicted"/>
<feature type="transmembrane region" description="Helical" evidence="1">
    <location>
        <begin position="204"/>
        <end position="229"/>
    </location>
</feature>
<protein>
    <recommendedName>
        <fullName evidence="4">DUF1275 domain-containing protein</fullName>
    </recommendedName>
</protein>
<sequence>MLLILLAMAAGAADGWSFLGMGKAFVANMTGNTVLLGISFFHLHGALHPAAALGGYVVGVALASYVTGRHARRIQEENLEPPERVIWSRAVSWILLAECACLAAAEAVWFARCRGAGIPDYVPLIFVAVCIGAQSGAMLQLRVPGIVTTYITGTWTQMVRGLTRVITGENIAAPVEKPEFEEQLRMQGQILVAYFASAVLTGWLFYHAAALTGVVPVICLGVAGIYGMLRGGAYSLSD</sequence>
<evidence type="ECO:0000256" key="1">
    <source>
        <dbReference type="SAM" id="Phobius"/>
    </source>
</evidence>
<dbReference type="PANTHER" id="PTHR37314">
    <property type="entry name" value="SLR0142 PROTEIN"/>
    <property type="match status" value="1"/>
</dbReference>
<keyword evidence="3" id="KW-1185">Reference proteome</keyword>
<evidence type="ECO:0000313" key="3">
    <source>
        <dbReference type="Proteomes" id="UP000002207"/>
    </source>
</evidence>
<feature type="transmembrane region" description="Helical" evidence="1">
    <location>
        <begin position="50"/>
        <end position="66"/>
    </location>
</feature>
<dbReference type="Pfam" id="PF06912">
    <property type="entry name" value="DUF1275"/>
    <property type="match status" value="1"/>
</dbReference>
<dbReference type="STRING" id="240015.ACP_2468"/>
<keyword evidence="1" id="KW-0812">Transmembrane</keyword>